<dbReference type="InterPro" id="IPR029063">
    <property type="entry name" value="SAM-dependent_MTases_sf"/>
</dbReference>
<accession>A0A3B0VZ79</accession>
<gene>
    <name evidence="2" type="ORF">MNBD_GAMMA03-2078</name>
</gene>
<reference evidence="2" key="1">
    <citation type="submission" date="2018-06" db="EMBL/GenBank/DDBJ databases">
        <authorList>
            <person name="Zhirakovskaya E."/>
        </authorList>
    </citation>
    <scope>NUCLEOTIDE SEQUENCE</scope>
</reference>
<dbReference type="CDD" id="cd02440">
    <property type="entry name" value="AdoMet_MTases"/>
    <property type="match status" value="1"/>
</dbReference>
<dbReference type="PANTHER" id="PTHR43591">
    <property type="entry name" value="METHYLTRANSFERASE"/>
    <property type="match status" value="1"/>
</dbReference>
<dbReference type="InterPro" id="IPR013216">
    <property type="entry name" value="Methyltransf_11"/>
</dbReference>
<name>A0A3B0VZ79_9ZZZZ</name>
<dbReference type="EMBL" id="UOFC01000203">
    <property type="protein sequence ID" value="VAW48331.1"/>
    <property type="molecule type" value="Genomic_DNA"/>
</dbReference>
<dbReference type="PANTHER" id="PTHR43591:SF110">
    <property type="entry name" value="RHODANESE DOMAIN-CONTAINING PROTEIN"/>
    <property type="match status" value="1"/>
</dbReference>
<dbReference type="AlphaFoldDB" id="A0A3B0VZ79"/>
<organism evidence="2">
    <name type="scientific">hydrothermal vent metagenome</name>
    <dbReference type="NCBI Taxonomy" id="652676"/>
    <lineage>
        <taxon>unclassified sequences</taxon>
        <taxon>metagenomes</taxon>
        <taxon>ecological metagenomes</taxon>
    </lineage>
</organism>
<evidence type="ECO:0000313" key="2">
    <source>
        <dbReference type="EMBL" id="VAW48331.1"/>
    </source>
</evidence>
<evidence type="ECO:0000259" key="1">
    <source>
        <dbReference type="Pfam" id="PF08241"/>
    </source>
</evidence>
<sequence>MNQQQLEALLIPDNLIELTDGIILEDSLITRENELLKFFSEQYAIFTQYPNYFKLRTYEFRILKQLLPEYFNINKKYETFLEIGCNFGYKSILLSPYAKLLKAIDIPQEYQGCILGNFKRTTDIAKILVNEKFKINNVVFDNVWPDDLKLEDESVDMIFSEYVLEHIPELSKAIGEMYRVLRSGGVMIHVVPNTKDAVYPFVEANTQITFRKMLSIIKSTMGAWIKKEERNTAHMRWNGTIVPPCHSEHTHSFMKQVEIYTLENYLFPMLEAGFKIEKIFSTREHNHVLVIRK</sequence>
<feature type="domain" description="Methyltransferase type 11" evidence="1">
    <location>
        <begin position="81"/>
        <end position="188"/>
    </location>
</feature>
<proteinExistence type="predicted"/>
<dbReference type="Pfam" id="PF08241">
    <property type="entry name" value="Methyltransf_11"/>
    <property type="match status" value="1"/>
</dbReference>
<dbReference type="SUPFAM" id="SSF53335">
    <property type="entry name" value="S-adenosyl-L-methionine-dependent methyltransferases"/>
    <property type="match status" value="1"/>
</dbReference>
<dbReference type="GO" id="GO:0008757">
    <property type="term" value="F:S-adenosylmethionine-dependent methyltransferase activity"/>
    <property type="evidence" value="ECO:0007669"/>
    <property type="project" value="InterPro"/>
</dbReference>
<dbReference type="Gene3D" id="3.40.50.150">
    <property type="entry name" value="Vaccinia Virus protein VP39"/>
    <property type="match status" value="1"/>
</dbReference>
<protein>
    <recommendedName>
        <fullName evidence="1">Methyltransferase type 11 domain-containing protein</fullName>
    </recommendedName>
</protein>